<feature type="compositionally biased region" description="Basic residues" evidence="8">
    <location>
        <begin position="216"/>
        <end position="226"/>
    </location>
</feature>
<feature type="compositionally biased region" description="Low complexity" evidence="8">
    <location>
        <begin position="103"/>
        <end position="116"/>
    </location>
</feature>
<dbReference type="Proteomes" id="UP000291116">
    <property type="component" value="Unassembled WGS sequence"/>
</dbReference>
<dbReference type="GO" id="GO:0005682">
    <property type="term" value="C:U5 snRNP"/>
    <property type="evidence" value="ECO:0007669"/>
    <property type="project" value="TreeGrafter"/>
</dbReference>
<evidence type="ECO:0000256" key="7">
    <source>
        <dbReference type="ARBA" id="ARBA00023242"/>
    </source>
</evidence>
<dbReference type="EMBL" id="CAACVS010000246">
    <property type="protein sequence ID" value="VEU39916.1"/>
    <property type="molecule type" value="Genomic_DNA"/>
</dbReference>
<feature type="region of interest" description="Disordered" evidence="8">
    <location>
        <begin position="196"/>
        <end position="240"/>
    </location>
</feature>
<dbReference type="PANTHER" id="PTHR13007:SF19">
    <property type="entry name" value="PRE-MRNA-SPLICING FACTOR 18"/>
    <property type="match status" value="1"/>
</dbReference>
<dbReference type="InterPro" id="IPR039979">
    <property type="entry name" value="PRPF18"/>
</dbReference>
<keyword evidence="12" id="KW-1185">Reference proteome</keyword>
<reference evidence="11 12" key="1">
    <citation type="submission" date="2019-01" db="EMBL/GenBank/DDBJ databases">
        <authorList>
            <person name="Ferrante I. M."/>
        </authorList>
    </citation>
    <scope>NUCLEOTIDE SEQUENCE [LARGE SCALE GENOMIC DNA]</scope>
    <source>
        <strain evidence="11 12">B856</strain>
    </source>
</reference>
<keyword evidence="5" id="KW-0747">Spliceosome</keyword>
<feature type="compositionally biased region" description="Polar residues" evidence="8">
    <location>
        <begin position="65"/>
        <end position="79"/>
    </location>
</feature>
<evidence type="ECO:0000313" key="12">
    <source>
        <dbReference type="Proteomes" id="UP000291116"/>
    </source>
</evidence>
<feature type="region of interest" description="Disordered" evidence="8">
    <location>
        <begin position="1"/>
        <end position="126"/>
    </location>
</feature>
<evidence type="ECO:0000256" key="3">
    <source>
        <dbReference type="ARBA" id="ARBA00018242"/>
    </source>
</evidence>
<dbReference type="OrthoDB" id="10261918at2759"/>
<dbReference type="GO" id="GO:0000350">
    <property type="term" value="P:generation of catalytic spliceosome for second transesterification step"/>
    <property type="evidence" value="ECO:0007669"/>
    <property type="project" value="TreeGrafter"/>
</dbReference>
<evidence type="ECO:0000256" key="8">
    <source>
        <dbReference type="SAM" id="MobiDB-lite"/>
    </source>
</evidence>
<feature type="compositionally biased region" description="Basic and acidic residues" evidence="8">
    <location>
        <begin position="42"/>
        <end position="64"/>
    </location>
</feature>
<dbReference type="SUPFAM" id="SSF47938">
    <property type="entry name" value="Functional domain of the splicing factor Prp18"/>
    <property type="match status" value="1"/>
</dbReference>
<proteinExistence type="inferred from homology"/>
<dbReference type="GO" id="GO:0071021">
    <property type="term" value="C:U2-type post-spliceosomal complex"/>
    <property type="evidence" value="ECO:0007669"/>
    <property type="project" value="TreeGrafter"/>
</dbReference>
<dbReference type="GO" id="GO:0046540">
    <property type="term" value="C:U4/U6 x U5 tri-snRNP complex"/>
    <property type="evidence" value="ECO:0007669"/>
    <property type="project" value="TreeGrafter"/>
</dbReference>
<dbReference type="Pfam" id="PF08799">
    <property type="entry name" value="PRP4"/>
    <property type="match status" value="1"/>
</dbReference>
<feature type="compositionally biased region" description="Basic residues" evidence="8">
    <location>
        <begin position="93"/>
        <end position="102"/>
    </location>
</feature>
<dbReference type="AlphaFoldDB" id="A0A448ZD05"/>
<dbReference type="PANTHER" id="PTHR13007">
    <property type="entry name" value="PRE-MRNA SPLICING FACTOR-RELATED"/>
    <property type="match status" value="1"/>
</dbReference>
<evidence type="ECO:0000256" key="6">
    <source>
        <dbReference type="ARBA" id="ARBA00023187"/>
    </source>
</evidence>
<feature type="domain" description="Pre-mRNA processing factor 4 (PRP4)-like" evidence="10">
    <location>
        <begin position="130"/>
        <end position="155"/>
    </location>
</feature>
<protein>
    <recommendedName>
        <fullName evidence="3">Pre-mRNA-splicing factor 18</fullName>
    </recommendedName>
</protein>
<gene>
    <name evidence="11" type="ORF">PSNMU_V1.4_AUG-EV-PASAV3_0067820</name>
</gene>
<dbReference type="InterPro" id="IPR036285">
    <property type="entry name" value="PRP4-like_sf"/>
</dbReference>
<organism evidence="11 12">
    <name type="scientific">Pseudo-nitzschia multistriata</name>
    <dbReference type="NCBI Taxonomy" id="183589"/>
    <lineage>
        <taxon>Eukaryota</taxon>
        <taxon>Sar</taxon>
        <taxon>Stramenopiles</taxon>
        <taxon>Ochrophyta</taxon>
        <taxon>Bacillariophyta</taxon>
        <taxon>Bacillariophyceae</taxon>
        <taxon>Bacillariophycidae</taxon>
        <taxon>Bacillariales</taxon>
        <taxon>Bacillariaceae</taxon>
        <taxon>Pseudo-nitzschia</taxon>
    </lineage>
</organism>
<comment type="similarity">
    <text evidence="2">Belongs to the PRP18 family.</text>
</comment>
<evidence type="ECO:0000256" key="2">
    <source>
        <dbReference type="ARBA" id="ARBA00008137"/>
    </source>
</evidence>
<comment type="subcellular location">
    <subcellularLocation>
        <location evidence="1">Nucleus</location>
    </subcellularLocation>
</comment>
<evidence type="ECO:0000256" key="5">
    <source>
        <dbReference type="ARBA" id="ARBA00022728"/>
    </source>
</evidence>
<keyword evidence="4" id="KW-0507">mRNA processing</keyword>
<keyword evidence="6" id="KW-0508">mRNA splicing</keyword>
<dbReference type="Pfam" id="PF02840">
    <property type="entry name" value="Prp18"/>
    <property type="match status" value="1"/>
</dbReference>
<feature type="compositionally biased region" description="Basic and acidic residues" evidence="8">
    <location>
        <begin position="13"/>
        <end position="23"/>
    </location>
</feature>
<dbReference type="InterPro" id="IPR004098">
    <property type="entry name" value="Prp18"/>
</dbReference>
<dbReference type="SUPFAM" id="SSF158230">
    <property type="entry name" value="PRP4-like"/>
    <property type="match status" value="1"/>
</dbReference>
<dbReference type="InterPro" id="IPR014906">
    <property type="entry name" value="PRP4-like"/>
</dbReference>
<evidence type="ECO:0000256" key="4">
    <source>
        <dbReference type="ARBA" id="ARBA00022664"/>
    </source>
</evidence>
<keyword evidence="7" id="KW-0539">Nucleus</keyword>
<evidence type="ECO:0000256" key="1">
    <source>
        <dbReference type="ARBA" id="ARBA00004123"/>
    </source>
</evidence>
<accession>A0A448ZD05</accession>
<evidence type="ECO:0000313" key="11">
    <source>
        <dbReference type="EMBL" id="VEU39916.1"/>
    </source>
</evidence>
<evidence type="ECO:0000259" key="10">
    <source>
        <dbReference type="Pfam" id="PF08799"/>
    </source>
</evidence>
<evidence type="ECO:0000259" key="9">
    <source>
        <dbReference type="Pfam" id="PF02840"/>
    </source>
</evidence>
<dbReference type="Gene3D" id="4.10.280.110">
    <property type="entry name" value="Pre-mRNA processing factor 4 domain"/>
    <property type="match status" value="1"/>
</dbReference>
<feature type="domain" description="Prp18" evidence="9">
    <location>
        <begin position="248"/>
        <end position="386"/>
    </location>
</feature>
<sequence>MDILQREMKRKKEALLKAKKEADASSETSSAGDGRKKRKYLKVSDLRRIEDEEQEEKEKMRWDRNTNSNRKAVSISSASKETDDDDAISQARMKFKNAKKGKSSTTSSPSSSPAATVRDKIDSSPASITQKLREMGLIVRYFGEGNTARLERLKNALEYQSKTLEGLSELEEFRLGKGHGIRNPFLENEKQFKNNQHQMPGMGINDKGSLENSRLERKKQGKGKHATKSDVDGENEEDQSDPPKFIYKYLKGLLKEWEVELAERAESVARSVAGRNESKTLKQCKDYIRPLFKLLKSRKLEEGLQLHLLKIVKFAKQGEFVKAHDSYIDVAIGRAAWPIGVTMVGIHARSGRAKIESANVAHVMNSELQRKYLTSVKRLLTFDQNRRTDVDPSKKVR</sequence>
<dbReference type="Gene3D" id="1.20.940.10">
    <property type="entry name" value="Functional domain of the splicing factor Prp18"/>
    <property type="match status" value="1"/>
</dbReference>
<name>A0A448ZD05_9STRA</name>